<gene>
    <name evidence="2" type="ORF">S7711_02699</name>
</gene>
<dbReference type="EMBL" id="KL648432">
    <property type="protein sequence ID" value="KEY70541.1"/>
    <property type="molecule type" value="Genomic_DNA"/>
</dbReference>
<proteinExistence type="predicted"/>
<feature type="compositionally biased region" description="Basic residues" evidence="1">
    <location>
        <begin position="148"/>
        <end position="164"/>
    </location>
</feature>
<feature type="region of interest" description="Disordered" evidence="1">
    <location>
        <begin position="16"/>
        <end position="44"/>
    </location>
</feature>
<sequence length="164" mass="18433">MTLRWLLATFGVQDAEDSLRSRPSPREAERDGDDIPDINRPVIHPRSLSDSTLFTITTISSRRHQPSMAPKASADAAAAAAHYYLVPNLQALDPSACEVDLNAHAWVQPTIIEDDDLTFGGKSLSAWYEEERRRLSCGASSDEERRGRERVRRYRQTSKGSHKK</sequence>
<name>A0A084AZ12_STACB</name>
<keyword evidence="3" id="KW-1185">Reference proteome</keyword>
<evidence type="ECO:0000256" key="1">
    <source>
        <dbReference type="SAM" id="MobiDB-lite"/>
    </source>
</evidence>
<dbReference type="Proteomes" id="UP000028045">
    <property type="component" value="Unassembled WGS sequence"/>
</dbReference>
<accession>A0A084AZ12</accession>
<dbReference type="HOGENOM" id="CLU_1620152_0_0_1"/>
<dbReference type="AlphaFoldDB" id="A0A084AZ12"/>
<reference evidence="2 3" key="1">
    <citation type="journal article" date="2014" name="BMC Genomics">
        <title>Comparative genome sequencing reveals chemotype-specific gene clusters in the toxigenic black mold Stachybotrys.</title>
        <authorList>
            <person name="Semeiks J."/>
            <person name="Borek D."/>
            <person name="Otwinowski Z."/>
            <person name="Grishin N.V."/>
        </authorList>
    </citation>
    <scope>NUCLEOTIDE SEQUENCE [LARGE SCALE GENOMIC DNA]</scope>
    <source>
        <strain evidence="3">CBS 109288 / IBT 7711</strain>
    </source>
</reference>
<feature type="compositionally biased region" description="Basic and acidic residues" evidence="1">
    <location>
        <begin position="17"/>
        <end position="29"/>
    </location>
</feature>
<protein>
    <submittedName>
        <fullName evidence="2">Uncharacterized protein</fullName>
    </submittedName>
</protein>
<dbReference type="OrthoDB" id="3519400at2759"/>
<evidence type="ECO:0000313" key="3">
    <source>
        <dbReference type="Proteomes" id="UP000028045"/>
    </source>
</evidence>
<evidence type="ECO:0000313" key="2">
    <source>
        <dbReference type="EMBL" id="KEY70541.1"/>
    </source>
</evidence>
<organism evidence="2 3">
    <name type="scientific">Stachybotrys chartarum (strain CBS 109288 / IBT 7711)</name>
    <name type="common">Toxic black mold</name>
    <name type="synonym">Stilbospora chartarum</name>
    <dbReference type="NCBI Taxonomy" id="1280523"/>
    <lineage>
        <taxon>Eukaryota</taxon>
        <taxon>Fungi</taxon>
        <taxon>Dikarya</taxon>
        <taxon>Ascomycota</taxon>
        <taxon>Pezizomycotina</taxon>
        <taxon>Sordariomycetes</taxon>
        <taxon>Hypocreomycetidae</taxon>
        <taxon>Hypocreales</taxon>
        <taxon>Stachybotryaceae</taxon>
        <taxon>Stachybotrys</taxon>
    </lineage>
</organism>
<feature type="region of interest" description="Disordered" evidence="1">
    <location>
        <begin position="135"/>
        <end position="164"/>
    </location>
</feature>